<dbReference type="EMBL" id="BKCJ010247470">
    <property type="protein sequence ID" value="GEZ16267.1"/>
    <property type="molecule type" value="Genomic_DNA"/>
</dbReference>
<comment type="caution">
    <text evidence="1">The sequence shown here is derived from an EMBL/GenBank/DDBJ whole genome shotgun (WGS) entry which is preliminary data.</text>
</comment>
<organism evidence="1">
    <name type="scientific">Tanacetum cinerariifolium</name>
    <name type="common">Dalmatian daisy</name>
    <name type="synonym">Chrysanthemum cinerariifolium</name>
    <dbReference type="NCBI Taxonomy" id="118510"/>
    <lineage>
        <taxon>Eukaryota</taxon>
        <taxon>Viridiplantae</taxon>
        <taxon>Streptophyta</taxon>
        <taxon>Embryophyta</taxon>
        <taxon>Tracheophyta</taxon>
        <taxon>Spermatophyta</taxon>
        <taxon>Magnoliopsida</taxon>
        <taxon>eudicotyledons</taxon>
        <taxon>Gunneridae</taxon>
        <taxon>Pentapetalae</taxon>
        <taxon>asterids</taxon>
        <taxon>campanulids</taxon>
        <taxon>Asterales</taxon>
        <taxon>Asteraceae</taxon>
        <taxon>Asteroideae</taxon>
        <taxon>Anthemideae</taxon>
        <taxon>Anthemidinae</taxon>
        <taxon>Tanacetum</taxon>
    </lineage>
</organism>
<sequence length="257" mass="29044">MLENGRWFIRNHPLILCKWNPNVDLLKEDVGNAPVWVKLYSVPIMAFTEDGLSAIATKFGTSLMLDSYTSDMCLQSWGMASYARVMIELRADVELKDNIVMDMPKIIGEGYYTCTIRVEYEWKPPRCSCCKVFDHTQEECLKNIRLGVTKNLKKPSQISRGVLVGTNRGTINLVNNEANLRGSSFMNVKNSSTSNTPIIDKIRKFEDLLIDGQAILVGEAGFGTLSLLEQLRDSYGNGDYDKDLYDDDMYEGHDLSQ</sequence>
<reference evidence="1" key="1">
    <citation type="journal article" date="2019" name="Sci. Rep.">
        <title>Draft genome of Tanacetum cinerariifolium, the natural source of mosquito coil.</title>
        <authorList>
            <person name="Yamashiro T."/>
            <person name="Shiraishi A."/>
            <person name="Satake H."/>
            <person name="Nakayama K."/>
        </authorList>
    </citation>
    <scope>NUCLEOTIDE SEQUENCE</scope>
</reference>
<dbReference type="PANTHER" id="PTHR31286">
    <property type="entry name" value="GLYCINE-RICH CELL WALL STRUCTURAL PROTEIN 1.8-LIKE"/>
    <property type="match status" value="1"/>
</dbReference>
<gene>
    <name evidence="1" type="ORF">Tci_488240</name>
</gene>
<name>A0A699I7V1_TANCI</name>
<dbReference type="AlphaFoldDB" id="A0A699I7V1"/>
<accession>A0A699I7V1</accession>
<evidence type="ECO:0000313" key="1">
    <source>
        <dbReference type="EMBL" id="GEZ16267.1"/>
    </source>
</evidence>
<protein>
    <submittedName>
        <fullName evidence="1">Uncharacterized protein</fullName>
    </submittedName>
</protein>
<dbReference type="InterPro" id="IPR040256">
    <property type="entry name" value="At4g02000-like"/>
</dbReference>
<dbReference type="PANTHER" id="PTHR31286:SF99">
    <property type="entry name" value="DUF4283 DOMAIN-CONTAINING PROTEIN"/>
    <property type="match status" value="1"/>
</dbReference>
<proteinExistence type="predicted"/>